<protein>
    <submittedName>
        <fullName evidence="1">Uncharacterized protein</fullName>
    </submittedName>
</protein>
<evidence type="ECO:0000313" key="1">
    <source>
        <dbReference type="EMBL" id="KAK4228716.1"/>
    </source>
</evidence>
<sequence>MSSQKLEWSPTVIDNRTTRSIYSTPSTHKRSFSSSEDSTSILLTPSTARTSCSTTNGPLIPTLIVSLYVARDRAQEDLREFKQWKKKRQLAINSDYKLLERLISRWVSDGPRVCPDTIPGLRINSIANIPTTNGIRVLISSIRYIEPLNLGKWPHEHKTEALTAGYYAVNYQLIQRNLKKAGTEEMEEMDWEEKAGKAKVQDHEAISVGY</sequence>
<reference evidence="1" key="2">
    <citation type="submission" date="2023-05" db="EMBL/GenBank/DDBJ databases">
        <authorList>
            <consortium name="Lawrence Berkeley National Laboratory"/>
            <person name="Steindorff A."/>
            <person name="Hensen N."/>
            <person name="Bonometti L."/>
            <person name="Westerberg I."/>
            <person name="Brannstrom I.O."/>
            <person name="Guillou S."/>
            <person name="Cros-Aarteil S."/>
            <person name="Calhoun S."/>
            <person name="Haridas S."/>
            <person name="Kuo A."/>
            <person name="Mondo S."/>
            <person name="Pangilinan J."/>
            <person name="Riley R."/>
            <person name="Labutti K."/>
            <person name="Andreopoulos B."/>
            <person name="Lipzen A."/>
            <person name="Chen C."/>
            <person name="Yanf M."/>
            <person name="Daum C."/>
            <person name="Ng V."/>
            <person name="Clum A."/>
            <person name="Ohm R."/>
            <person name="Martin F."/>
            <person name="Silar P."/>
            <person name="Natvig D."/>
            <person name="Lalanne C."/>
            <person name="Gautier V."/>
            <person name="Ament-Velasquez S.L."/>
            <person name="Kruys A."/>
            <person name="Hutchinson M.I."/>
            <person name="Powell A.J."/>
            <person name="Barry K."/>
            <person name="Miller A.N."/>
            <person name="Grigoriev I.V."/>
            <person name="Debuchy R."/>
            <person name="Gladieux P."/>
            <person name="Thoren M.H."/>
            <person name="Johannesson H."/>
        </authorList>
    </citation>
    <scope>NUCLEOTIDE SEQUENCE</scope>
    <source>
        <strain evidence="1">CBS 990.96</strain>
    </source>
</reference>
<name>A0AAN7BSL7_9PEZI</name>
<dbReference type="Proteomes" id="UP001301958">
    <property type="component" value="Unassembled WGS sequence"/>
</dbReference>
<dbReference type="EMBL" id="MU865316">
    <property type="protein sequence ID" value="KAK4228716.1"/>
    <property type="molecule type" value="Genomic_DNA"/>
</dbReference>
<organism evidence="1 2">
    <name type="scientific">Podospora fimiseda</name>
    <dbReference type="NCBI Taxonomy" id="252190"/>
    <lineage>
        <taxon>Eukaryota</taxon>
        <taxon>Fungi</taxon>
        <taxon>Dikarya</taxon>
        <taxon>Ascomycota</taxon>
        <taxon>Pezizomycotina</taxon>
        <taxon>Sordariomycetes</taxon>
        <taxon>Sordariomycetidae</taxon>
        <taxon>Sordariales</taxon>
        <taxon>Podosporaceae</taxon>
        <taxon>Podospora</taxon>
    </lineage>
</organism>
<proteinExistence type="predicted"/>
<comment type="caution">
    <text evidence="1">The sequence shown here is derived from an EMBL/GenBank/DDBJ whole genome shotgun (WGS) entry which is preliminary data.</text>
</comment>
<keyword evidence="2" id="KW-1185">Reference proteome</keyword>
<accession>A0AAN7BSL7</accession>
<gene>
    <name evidence="1" type="ORF">QBC38DRAFT_442638</name>
</gene>
<dbReference type="AlphaFoldDB" id="A0AAN7BSL7"/>
<reference evidence="1" key="1">
    <citation type="journal article" date="2023" name="Mol. Phylogenet. Evol.">
        <title>Genome-scale phylogeny and comparative genomics of the fungal order Sordariales.</title>
        <authorList>
            <person name="Hensen N."/>
            <person name="Bonometti L."/>
            <person name="Westerberg I."/>
            <person name="Brannstrom I.O."/>
            <person name="Guillou S."/>
            <person name="Cros-Aarteil S."/>
            <person name="Calhoun S."/>
            <person name="Haridas S."/>
            <person name="Kuo A."/>
            <person name="Mondo S."/>
            <person name="Pangilinan J."/>
            <person name="Riley R."/>
            <person name="LaButti K."/>
            <person name="Andreopoulos B."/>
            <person name="Lipzen A."/>
            <person name="Chen C."/>
            <person name="Yan M."/>
            <person name="Daum C."/>
            <person name="Ng V."/>
            <person name="Clum A."/>
            <person name="Steindorff A."/>
            <person name="Ohm R.A."/>
            <person name="Martin F."/>
            <person name="Silar P."/>
            <person name="Natvig D.O."/>
            <person name="Lalanne C."/>
            <person name="Gautier V."/>
            <person name="Ament-Velasquez S.L."/>
            <person name="Kruys A."/>
            <person name="Hutchinson M.I."/>
            <person name="Powell A.J."/>
            <person name="Barry K."/>
            <person name="Miller A.N."/>
            <person name="Grigoriev I.V."/>
            <person name="Debuchy R."/>
            <person name="Gladieux P."/>
            <person name="Hiltunen Thoren M."/>
            <person name="Johannesson H."/>
        </authorList>
    </citation>
    <scope>NUCLEOTIDE SEQUENCE</scope>
    <source>
        <strain evidence="1">CBS 990.96</strain>
    </source>
</reference>
<evidence type="ECO:0000313" key="2">
    <source>
        <dbReference type="Proteomes" id="UP001301958"/>
    </source>
</evidence>